<feature type="domain" description="LysM" evidence="3">
    <location>
        <begin position="23"/>
        <end position="69"/>
    </location>
</feature>
<dbReference type="PANTHER" id="PTHR34700:SF4">
    <property type="entry name" value="PHAGE-LIKE ELEMENT PBSX PROTEIN XKDP"/>
    <property type="match status" value="1"/>
</dbReference>
<dbReference type="Proteomes" id="UP000228906">
    <property type="component" value="Unassembled WGS sequence"/>
</dbReference>
<organism evidence="4 5">
    <name type="scientific">bacterium (Candidatus Gribaldobacteria) CG10_big_fil_rev_8_21_14_0_10_41_12</name>
    <dbReference type="NCBI Taxonomy" id="2014277"/>
    <lineage>
        <taxon>Bacteria</taxon>
        <taxon>Candidatus Gribaldobacteria</taxon>
    </lineage>
</organism>
<evidence type="ECO:0000259" key="3">
    <source>
        <dbReference type="PROSITE" id="PS51782"/>
    </source>
</evidence>
<feature type="chain" id="PRO_5013856848" description="LysM domain-containing protein" evidence="2">
    <location>
        <begin position="23"/>
        <end position="526"/>
    </location>
</feature>
<dbReference type="AlphaFoldDB" id="A0A2H0UWK0"/>
<reference evidence="5" key="1">
    <citation type="submission" date="2017-09" db="EMBL/GenBank/DDBJ databases">
        <title>Depth-based differentiation of microbial function through sediment-hosted aquifers and enrichment of novel symbionts in the deep terrestrial subsurface.</title>
        <authorList>
            <person name="Probst A.J."/>
            <person name="Ladd B."/>
            <person name="Jarett J.K."/>
            <person name="Geller-Mcgrath D.E."/>
            <person name="Sieber C.M.K."/>
            <person name="Emerson J.B."/>
            <person name="Anantharaman K."/>
            <person name="Thomas B.C."/>
            <person name="Malmstrom R."/>
            <person name="Stieglmeier M."/>
            <person name="Klingl A."/>
            <person name="Woyke T."/>
            <person name="Ryan C.M."/>
            <person name="Banfield J.F."/>
        </authorList>
    </citation>
    <scope>NUCLEOTIDE SEQUENCE [LARGE SCALE GENOMIC DNA]</scope>
</reference>
<feature type="signal peptide" evidence="2">
    <location>
        <begin position="1"/>
        <end position="22"/>
    </location>
</feature>
<evidence type="ECO:0000256" key="1">
    <source>
        <dbReference type="SAM" id="MobiDB-lite"/>
    </source>
</evidence>
<name>A0A2H0UWK0_9BACT</name>
<protein>
    <recommendedName>
        <fullName evidence="3">LysM domain-containing protein</fullName>
    </recommendedName>
</protein>
<dbReference type="InterPro" id="IPR018392">
    <property type="entry name" value="LysM"/>
</dbReference>
<feature type="region of interest" description="Disordered" evidence="1">
    <location>
        <begin position="204"/>
        <end position="223"/>
    </location>
</feature>
<gene>
    <name evidence="4" type="ORF">COU03_02705</name>
</gene>
<accession>A0A2H0UWK0</accession>
<dbReference type="InterPro" id="IPR036779">
    <property type="entry name" value="LysM_dom_sf"/>
</dbReference>
<dbReference type="SUPFAM" id="SSF54106">
    <property type="entry name" value="LysM domain"/>
    <property type="match status" value="1"/>
</dbReference>
<evidence type="ECO:0000313" key="5">
    <source>
        <dbReference type="Proteomes" id="UP000228906"/>
    </source>
</evidence>
<dbReference type="SMART" id="SM00257">
    <property type="entry name" value="LysM"/>
    <property type="match status" value="1"/>
</dbReference>
<keyword evidence="2" id="KW-0732">Signal</keyword>
<dbReference type="Gene3D" id="3.10.350.10">
    <property type="entry name" value="LysM domain"/>
    <property type="match status" value="1"/>
</dbReference>
<sequence length="526" mass="60124">MKRILMILIMAVFVLAAATAQAETYQVVKGDCLSKIAQKFHVSWTKLFKANKTIISNPDLIFPNQVLRVPEKGSGRVTALSNKAKPFFWKNPNANSFGRRDFIKAINMFNLPQEVKTLLIAEVNSGRFEWHQIRFGDYFEQMASDNYRIVKNVYAQWKPGRLLAAKKYSVKYKDKVYYLADPLICHNWAWWSEIEKAVKPPAEKPPEVVAVPPPPPPPPPEQPKPLMMMLIPAEEEEAPAVAVQQVTPAKTIRKFGKCRPDWEAWAYSGVHVGAQSQNRKNWDMYYGGNISFFPCKTRLGKGIFRAGPSAQFVGWEGRVEDKISYRGDMALFGGEAQYITGKTKDYLKVLYGTKMGDVWGKDFPYESSEKNRMYAVEGAHQWWYGRKRKWFREFEVGFRLELAEPGKKHSSFAGVPIDDPAQDQSFYSIRGKTEYYAKGPVTLTAENSWGYRGFDQSIVMEPRAGVKLYDTIEFDVSYSWIEHSQNDMVGAHIILNASKLTKILIKKFKAKAKKAEKTTEKQEVVK</sequence>
<dbReference type="Pfam" id="PF01476">
    <property type="entry name" value="LysM"/>
    <property type="match status" value="1"/>
</dbReference>
<dbReference type="InterPro" id="IPR052196">
    <property type="entry name" value="Bact_Kbp"/>
</dbReference>
<dbReference type="PROSITE" id="PS51782">
    <property type="entry name" value="LYSM"/>
    <property type="match status" value="1"/>
</dbReference>
<evidence type="ECO:0000313" key="4">
    <source>
        <dbReference type="EMBL" id="PIR91212.1"/>
    </source>
</evidence>
<comment type="caution">
    <text evidence="4">The sequence shown here is derived from an EMBL/GenBank/DDBJ whole genome shotgun (WGS) entry which is preliminary data.</text>
</comment>
<feature type="compositionally biased region" description="Pro residues" evidence="1">
    <location>
        <begin position="211"/>
        <end position="223"/>
    </location>
</feature>
<dbReference type="EMBL" id="PFAV01000048">
    <property type="protein sequence ID" value="PIR91212.1"/>
    <property type="molecule type" value="Genomic_DNA"/>
</dbReference>
<dbReference type="PANTHER" id="PTHR34700">
    <property type="entry name" value="POTASSIUM BINDING PROTEIN KBP"/>
    <property type="match status" value="1"/>
</dbReference>
<dbReference type="CDD" id="cd00118">
    <property type="entry name" value="LysM"/>
    <property type="match status" value="1"/>
</dbReference>
<evidence type="ECO:0000256" key="2">
    <source>
        <dbReference type="SAM" id="SignalP"/>
    </source>
</evidence>
<proteinExistence type="predicted"/>